<evidence type="ECO:0000256" key="1">
    <source>
        <dbReference type="SAM" id="MobiDB-lite"/>
    </source>
</evidence>
<accession>A0A1T4SNA9</accession>
<dbReference type="STRING" id="1365950.SAMN05428963_11265"/>
<reference evidence="2 3" key="1">
    <citation type="submission" date="2017-02" db="EMBL/GenBank/DDBJ databases">
        <authorList>
            <person name="Peterson S.W."/>
        </authorList>
    </citation>
    <scope>NUCLEOTIDE SEQUENCE [LARGE SCALE GENOMIC DNA]</scope>
    <source>
        <strain evidence="2 3">USBA 369</strain>
    </source>
</reference>
<dbReference type="Pfam" id="PF04391">
    <property type="entry name" value="DUF533"/>
    <property type="match status" value="1"/>
</dbReference>
<dbReference type="AlphaFoldDB" id="A0A1T4SNA9"/>
<name>A0A1T4SNA9_9HYPH</name>
<dbReference type="InterPro" id="IPR007486">
    <property type="entry name" value="YebE"/>
</dbReference>
<feature type="region of interest" description="Disordered" evidence="1">
    <location>
        <begin position="15"/>
        <end position="40"/>
    </location>
</feature>
<dbReference type="InterPro" id="IPR029024">
    <property type="entry name" value="TerB-like"/>
</dbReference>
<dbReference type="EMBL" id="FUXL01000012">
    <property type="protein sequence ID" value="SKA29774.1"/>
    <property type="molecule type" value="Genomic_DNA"/>
</dbReference>
<dbReference type="Gene3D" id="1.10.3680.10">
    <property type="entry name" value="TerB-like"/>
    <property type="match status" value="1"/>
</dbReference>
<feature type="region of interest" description="Disordered" evidence="1">
    <location>
        <begin position="103"/>
        <end position="123"/>
    </location>
</feature>
<evidence type="ECO:0000313" key="3">
    <source>
        <dbReference type="Proteomes" id="UP000190135"/>
    </source>
</evidence>
<proteinExistence type="predicted"/>
<gene>
    <name evidence="2" type="ORF">SAMN05428963_11265</name>
</gene>
<feature type="compositionally biased region" description="Low complexity" evidence="1">
    <location>
        <begin position="103"/>
        <end position="114"/>
    </location>
</feature>
<dbReference type="OrthoDB" id="5459344at2"/>
<evidence type="ECO:0000313" key="2">
    <source>
        <dbReference type="EMBL" id="SKA29774.1"/>
    </source>
</evidence>
<keyword evidence="3" id="KW-1185">Reference proteome</keyword>
<protein>
    <submittedName>
        <fullName evidence="2">Uncharacterized membrane protein YebE, DUF533 family</fullName>
    </submittedName>
</protein>
<dbReference type="SUPFAM" id="SSF158682">
    <property type="entry name" value="TerB-like"/>
    <property type="match status" value="1"/>
</dbReference>
<dbReference type="RefSeq" id="WP_078709451.1">
    <property type="nucleotide sequence ID" value="NZ_FUXL01000012.1"/>
</dbReference>
<dbReference type="CDD" id="cd07178">
    <property type="entry name" value="terB_like_YebE"/>
    <property type="match status" value="1"/>
</dbReference>
<dbReference type="Proteomes" id="UP000190135">
    <property type="component" value="Unassembled WGS sequence"/>
</dbReference>
<sequence length="248" mass="26012">MIDAQKLLDQFLGTGAAARQPPRGGQANGGGSGSSLQDQIGGFLGGGKGGSMLPGAVAGGLATYLLSSKRGRKLGGKAVKYGGMALVAGLAYKAWQDYQARQGGEAPAPAAPADDLPRLEGTHFHPEGEAAEERASLMLSAMIAAAKADGYIDRDEQEGIFSKIEDLDLAPEEKGRLMDEMRRPLSIDDLVARVPNPETAAEVYTVSLLAIDPDHPAERAYLDMLAARLNLDPQLVASIRATTDEAQE</sequence>
<organism evidence="2 3">
    <name type="scientific">Consotaella salsifontis</name>
    <dbReference type="NCBI Taxonomy" id="1365950"/>
    <lineage>
        <taxon>Bacteria</taxon>
        <taxon>Pseudomonadati</taxon>
        <taxon>Pseudomonadota</taxon>
        <taxon>Alphaproteobacteria</taxon>
        <taxon>Hyphomicrobiales</taxon>
        <taxon>Aurantimonadaceae</taxon>
        <taxon>Consotaella</taxon>
    </lineage>
</organism>